<gene>
    <name evidence="2" type="ORF">CTEN210_10461</name>
</gene>
<keyword evidence="3" id="KW-1185">Reference proteome</keyword>
<sequence>MRKCNKRKEAREKRKNERKGKKAKKKNKFEKWEKVFGEKEHRVGLKDVEIIHTDNGEKVKEKKTNALKKFFGAMKSFIANDSLPMPKQSDGILYFDFPSIPQKEWMSASLLEGVYFKRSEICPKFEKYSSARTSHNALLSNNDFAFTTGGEVEMIFLRGKLNNPRHQSSLQILRKIMENDPTAFVVNGATGGADGTPSTSDIIEALHRFECIGTKSAVKVTAVKITGKSAKVFYRNKYNRECTYQFGAKLCRHVFHLAKKNQEYKDFVDEIEWRYSEFCPGIFSGEMKNDMMSLLVEIESLYLKYAPLMIDDDVNVEDFFNIHIKMCLNFMHSGACKYKDHSDPYTKYPCIMTCIKNCGGGELFLRKFGFFAEYKNGDVLFLKGSKVPHSVNGLITSFN</sequence>
<dbReference type="Gene3D" id="3.60.130.30">
    <property type="match status" value="1"/>
</dbReference>
<dbReference type="AlphaFoldDB" id="A0AAD3CZQ3"/>
<feature type="compositionally biased region" description="Basic residues" evidence="1">
    <location>
        <begin position="16"/>
        <end position="26"/>
    </location>
</feature>
<accession>A0AAD3CZQ3</accession>
<reference evidence="2 3" key="1">
    <citation type="journal article" date="2021" name="Sci. Rep.">
        <title>The genome of the diatom Chaetoceros tenuissimus carries an ancient integrated fragment of an extant virus.</title>
        <authorList>
            <person name="Hongo Y."/>
            <person name="Kimura K."/>
            <person name="Takaki Y."/>
            <person name="Yoshida Y."/>
            <person name="Baba S."/>
            <person name="Kobayashi G."/>
            <person name="Nagasaki K."/>
            <person name="Hano T."/>
            <person name="Tomaru Y."/>
        </authorList>
    </citation>
    <scope>NUCLEOTIDE SEQUENCE [LARGE SCALE GENOMIC DNA]</scope>
    <source>
        <strain evidence="2 3">NIES-3715</strain>
    </source>
</reference>
<evidence type="ECO:0000313" key="3">
    <source>
        <dbReference type="Proteomes" id="UP001054902"/>
    </source>
</evidence>
<evidence type="ECO:0000313" key="2">
    <source>
        <dbReference type="EMBL" id="GFH53985.1"/>
    </source>
</evidence>
<evidence type="ECO:0000256" key="1">
    <source>
        <dbReference type="SAM" id="MobiDB-lite"/>
    </source>
</evidence>
<feature type="region of interest" description="Disordered" evidence="1">
    <location>
        <begin position="1"/>
        <end position="26"/>
    </location>
</feature>
<organism evidence="2 3">
    <name type="scientific">Chaetoceros tenuissimus</name>
    <dbReference type="NCBI Taxonomy" id="426638"/>
    <lineage>
        <taxon>Eukaryota</taxon>
        <taxon>Sar</taxon>
        <taxon>Stramenopiles</taxon>
        <taxon>Ochrophyta</taxon>
        <taxon>Bacillariophyta</taxon>
        <taxon>Coscinodiscophyceae</taxon>
        <taxon>Chaetocerotophycidae</taxon>
        <taxon>Chaetocerotales</taxon>
        <taxon>Chaetocerotaceae</taxon>
        <taxon>Chaetoceros</taxon>
    </lineage>
</organism>
<protein>
    <submittedName>
        <fullName evidence="2">Uncharacterized protein</fullName>
    </submittedName>
</protein>
<proteinExistence type="predicted"/>
<name>A0AAD3CZQ3_9STRA</name>
<dbReference type="Proteomes" id="UP001054902">
    <property type="component" value="Unassembled WGS sequence"/>
</dbReference>
<dbReference type="EMBL" id="BLLK01000047">
    <property type="protein sequence ID" value="GFH53985.1"/>
    <property type="molecule type" value="Genomic_DNA"/>
</dbReference>
<comment type="caution">
    <text evidence="2">The sequence shown here is derived from an EMBL/GenBank/DDBJ whole genome shotgun (WGS) entry which is preliminary data.</text>
</comment>